<dbReference type="FunFam" id="1.10.238.10:FF:000178">
    <property type="entry name" value="Calmodulin-2 A"/>
    <property type="match status" value="1"/>
</dbReference>
<accession>A0A6V4VYG7</accession>
<dbReference type="GO" id="GO:0005509">
    <property type="term" value="F:calcium ion binding"/>
    <property type="evidence" value="ECO:0007669"/>
    <property type="project" value="InterPro"/>
</dbReference>
<feature type="region of interest" description="Disordered" evidence="3">
    <location>
        <begin position="152"/>
        <end position="173"/>
    </location>
</feature>
<feature type="compositionally biased region" description="Low complexity" evidence="3">
    <location>
        <begin position="154"/>
        <end position="166"/>
    </location>
</feature>
<dbReference type="Pfam" id="PF13499">
    <property type="entry name" value="EF-hand_7"/>
    <property type="match status" value="2"/>
</dbReference>
<dbReference type="AlphaFoldDB" id="A0A6V4VYG7"/>
<evidence type="ECO:0000256" key="1">
    <source>
        <dbReference type="ARBA" id="ARBA00022737"/>
    </source>
</evidence>
<feature type="domain" description="EF-hand" evidence="4">
    <location>
        <begin position="65"/>
        <end position="100"/>
    </location>
</feature>
<dbReference type="SMART" id="SM00054">
    <property type="entry name" value="EFh"/>
    <property type="match status" value="4"/>
</dbReference>
<evidence type="ECO:0000256" key="2">
    <source>
        <dbReference type="ARBA" id="ARBA00022837"/>
    </source>
</evidence>
<dbReference type="GO" id="GO:0043226">
    <property type="term" value="C:organelle"/>
    <property type="evidence" value="ECO:0007669"/>
    <property type="project" value="UniProtKB-ARBA"/>
</dbReference>
<evidence type="ECO:0000259" key="4">
    <source>
        <dbReference type="PROSITE" id="PS50222"/>
    </source>
</evidence>
<feature type="domain" description="EF-hand" evidence="4">
    <location>
        <begin position="223"/>
        <end position="258"/>
    </location>
</feature>
<proteinExistence type="predicted"/>
<keyword evidence="1" id="KW-0677">Repeat</keyword>
<protein>
    <recommendedName>
        <fullName evidence="4">EF-hand domain-containing protein</fullName>
    </recommendedName>
</protein>
<dbReference type="EMBL" id="HBKO01036895">
    <property type="protein sequence ID" value="CAE2262482.1"/>
    <property type="molecule type" value="Transcribed_RNA"/>
</dbReference>
<evidence type="ECO:0000256" key="3">
    <source>
        <dbReference type="SAM" id="MobiDB-lite"/>
    </source>
</evidence>
<dbReference type="PROSITE" id="PS00018">
    <property type="entry name" value="EF_HAND_1"/>
    <property type="match status" value="3"/>
</dbReference>
<dbReference type="PANTHER" id="PTHR23050">
    <property type="entry name" value="CALCIUM BINDING PROTEIN"/>
    <property type="match status" value="1"/>
</dbReference>
<sequence length="285" mass="30085">MVAIALSSLLATSVVRTPHPALALHPPNTASAVFRARSAHISDTSTRRCGGVVRVHLVMMTESSERHAALKWVFDSFDANGDGVVSQHELDKALQACGSLLFEDEITAAMGEFDGDGIDFEAFCQLAEEHPAKNSFAAENIRKAIYQSFPDADSAGGQSGQKSAGGPHDGVERSAGGHHDGFGLFFDFFRDAAVAFDAFDEDGDGTLSQGEVAGVLHSLGHEPSDGALTAIIEVYDRNQNGALDFDEFCSLLTDRVCPPGVDAEVVGMISSAARDAATRVPCASR</sequence>
<dbReference type="PROSITE" id="PS50222">
    <property type="entry name" value="EF_HAND_2"/>
    <property type="match status" value="3"/>
</dbReference>
<feature type="domain" description="EF-hand" evidence="4">
    <location>
        <begin position="187"/>
        <end position="222"/>
    </location>
</feature>
<dbReference type="InterPro" id="IPR011992">
    <property type="entry name" value="EF-hand-dom_pair"/>
</dbReference>
<dbReference type="InterPro" id="IPR018247">
    <property type="entry name" value="EF_Hand_1_Ca_BS"/>
</dbReference>
<gene>
    <name evidence="5" type="ORF">CPOL0286_LOCUS16866</name>
</gene>
<evidence type="ECO:0000313" key="5">
    <source>
        <dbReference type="EMBL" id="CAE2262482.1"/>
    </source>
</evidence>
<dbReference type="InterPro" id="IPR002048">
    <property type="entry name" value="EF_hand_dom"/>
</dbReference>
<dbReference type="Gene3D" id="1.10.238.10">
    <property type="entry name" value="EF-hand"/>
    <property type="match status" value="2"/>
</dbReference>
<keyword evidence="2" id="KW-0106">Calcium</keyword>
<dbReference type="CDD" id="cd00051">
    <property type="entry name" value="EFh"/>
    <property type="match status" value="2"/>
</dbReference>
<dbReference type="SUPFAM" id="SSF47473">
    <property type="entry name" value="EF-hand"/>
    <property type="match status" value="1"/>
</dbReference>
<reference evidence="5" key="1">
    <citation type="submission" date="2021-01" db="EMBL/GenBank/DDBJ databases">
        <authorList>
            <person name="Corre E."/>
            <person name="Pelletier E."/>
            <person name="Niang G."/>
            <person name="Scheremetjew M."/>
            <person name="Finn R."/>
            <person name="Kale V."/>
            <person name="Holt S."/>
            <person name="Cochrane G."/>
            <person name="Meng A."/>
            <person name="Brown T."/>
            <person name="Cohen L."/>
        </authorList>
    </citation>
    <scope>NUCLEOTIDE SEQUENCE</scope>
    <source>
        <strain evidence="5">UIO037</strain>
    </source>
</reference>
<dbReference type="InterPro" id="IPR050145">
    <property type="entry name" value="Centrin_CML-like"/>
</dbReference>
<name>A0A6V4VYG7_9EUKA</name>
<organism evidence="5">
    <name type="scientific">Prymnesium polylepis</name>
    <dbReference type="NCBI Taxonomy" id="72548"/>
    <lineage>
        <taxon>Eukaryota</taxon>
        <taxon>Haptista</taxon>
        <taxon>Haptophyta</taxon>
        <taxon>Prymnesiophyceae</taxon>
        <taxon>Prymnesiales</taxon>
        <taxon>Prymnesiaceae</taxon>
        <taxon>Prymnesium</taxon>
    </lineage>
</organism>